<dbReference type="EMBL" id="OOIN01000029">
    <property type="protein sequence ID" value="SPO29660.1"/>
    <property type="molecule type" value="Genomic_DNA"/>
</dbReference>
<dbReference type="PANTHER" id="PTHR46811:SF1">
    <property type="entry name" value="COILED-COIL-HELIX-COILED-COIL-HELIX DOMAIN-CONTAINING PROTEIN 7"/>
    <property type="match status" value="1"/>
</dbReference>
<evidence type="ECO:0000256" key="4">
    <source>
        <dbReference type="ARBA" id="ARBA00023157"/>
    </source>
</evidence>
<dbReference type="Gene3D" id="1.10.287.1130">
    <property type="entry name" value="CytochromE C oxidase copper chaperone"/>
    <property type="match status" value="1"/>
</dbReference>
<name>A0A5C3EHA3_9BASI</name>
<dbReference type="OrthoDB" id="9971592at2759"/>
<keyword evidence="4" id="KW-1015">Disulfide bond</keyword>
<dbReference type="PROSITE" id="PS51808">
    <property type="entry name" value="CHCH"/>
    <property type="match status" value="1"/>
</dbReference>
<proteinExistence type="predicted"/>
<evidence type="ECO:0000256" key="2">
    <source>
        <dbReference type="ARBA" id="ARBA00004569"/>
    </source>
</evidence>
<dbReference type="Proteomes" id="UP000324022">
    <property type="component" value="Unassembled WGS sequence"/>
</dbReference>
<dbReference type="GO" id="GO:0005758">
    <property type="term" value="C:mitochondrial intermembrane space"/>
    <property type="evidence" value="ECO:0007669"/>
    <property type="project" value="UniProtKB-SubCell"/>
</dbReference>
<feature type="compositionally biased region" description="Basic and acidic residues" evidence="5">
    <location>
        <begin position="43"/>
        <end position="52"/>
    </location>
</feature>
<dbReference type="SUPFAM" id="SSF47072">
    <property type="entry name" value="Cysteine alpha-hairpin motif"/>
    <property type="match status" value="1"/>
</dbReference>
<feature type="compositionally biased region" description="Low complexity" evidence="5">
    <location>
        <begin position="16"/>
        <end position="42"/>
    </location>
</feature>
<accession>A0A5C3EHA3</accession>
<dbReference type="InterPro" id="IPR051040">
    <property type="entry name" value="COX23"/>
</dbReference>
<feature type="region of interest" description="Disordered" evidence="5">
    <location>
        <begin position="1"/>
        <end position="60"/>
    </location>
</feature>
<dbReference type="AlphaFoldDB" id="A0A5C3EHA3"/>
<dbReference type="GO" id="GO:0033108">
    <property type="term" value="P:mitochondrial respiratory chain complex assembly"/>
    <property type="evidence" value="ECO:0007669"/>
    <property type="project" value="TreeGrafter"/>
</dbReference>
<comment type="subcellular location">
    <subcellularLocation>
        <location evidence="2">Mitochondrion intermembrane space</location>
    </subcellularLocation>
</comment>
<evidence type="ECO:0000313" key="7">
    <source>
        <dbReference type="Proteomes" id="UP000324022"/>
    </source>
</evidence>
<dbReference type="InterPro" id="IPR009069">
    <property type="entry name" value="Cys_alpha_HP_mot_SF"/>
</dbReference>
<dbReference type="PANTHER" id="PTHR46811">
    <property type="entry name" value="COILED-COIL-HELIX-COILED-COIL-HELIX DOMAIN-CONTAINING PROTEIN 7"/>
    <property type="match status" value="1"/>
</dbReference>
<gene>
    <name evidence="6" type="ORF">UTRI_05482</name>
</gene>
<evidence type="ECO:0000256" key="1">
    <source>
        <dbReference type="ARBA" id="ARBA00003875"/>
    </source>
</evidence>
<protein>
    <submittedName>
        <fullName evidence="6">Related to COX23 - protein with function in mitochondrial copper homeostasis</fullName>
    </submittedName>
</protein>
<sequence>MSAPYKPTPQEEATASTSSYLSSSSPRTPHTTTTSSSSSSRSVPEDPSKPEDFISVMSNKTPSKFTDPCAHAAKLSMKCLDDNAYDRTKCADVFNQYRQCKKTWINQRRQDRLNNRPGAFD</sequence>
<keyword evidence="7" id="KW-1185">Reference proteome</keyword>
<organism evidence="6 7">
    <name type="scientific">Ustilago trichophora</name>
    <dbReference type="NCBI Taxonomy" id="86804"/>
    <lineage>
        <taxon>Eukaryota</taxon>
        <taxon>Fungi</taxon>
        <taxon>Dikarya</taxon>
        <taxon>Basidiomycota</taxon>
        <taxon>Ustilaginomycotina</taxon>
        <taxon>Ustilaginomycetes</taxon>
        <taxon>Ustilaginales</taxon>
        <taxon>Ustilaginaceae</taxon>
        <taxon>Ustilago</taxon>
    </lineage>
</organism>
<comment type="function">
    <text evidence="1">Required for the assembly of cytochrome c oxidase.</text>
</comment>
<keyword evidence="3" id="KW-0496">Mitochondrion</keyword>
<reference evidence="6 7" key="1">
    <citation type="submission" date="2018-03" db="EMBL/GenBank/DDBJ databases">
        <authorList>
            <person name="Guldener U."/>
        </authorList>
    </citation>
    <scope>NUCLEOTIDE SEQUENCE [LARGE SCALE GENOMIC DNA]</scope>
    <source>
        <strain evidence="6 7">NBRC100155</strain>
    </source>
</reference>
<evidence type="ECO:0000256" key="5">
    <source>
        <dbReference type="SAM" id="MobiDB-lite"/>
    </source>
</evidence>
<evidence type="ECO:0000313" key="6">
    <source>
        <dbReference type="EMBL" id="SPO29660.1"/>
    </source>
</evidence>
<evidence type="ECO:0000256" key="3">
    <source>
        <dbReference type="ARBA" id="ARBA00023128"/>
    </source>
</evidence>